<dbReference type="RefSeq" id="WP_191810209.1">
    <property type="nucleotide sequence ID" value="NZ_JACSPV010000005.1"/>
</dbReference>
<evidence type="ECO:0000313" key="3">
    <source>
        <dbReference type="EMBL" id="MBD8004255.1"/>
    </source>
</evidence>
<accession>A0ABR8VHL4</accession>
<dbReference type="GO" id="GO:0016746">
    <property type="term" value="F:acyltransferase activity"/>
    <property type="evidence" value="ECO:0007669"/>
    <property type="project" value="UniProtKB-KW"/>
</dbReference>
<evidence type="ECO:0000256" key="2">
    <source>
        <dbReference type="ARBA" id="ARBA00022679"/>
    </source>
</evidence>
<dbReference type="Pfam" id="PF00132">
    <property type="entry name" value="Hexapep"/>
    <property type="match status" value="1"/>
</dbReference>
<evidence type="ECO:0000313" key="4">
    <source>
        <dbReference type="Proteomes" id="UP000648182"/>
    </source>
</evidence>
<dbReference type="SUPFAM" id="SSF51161">
    <property type="entry name" value="Trimeric LpxA-like enzymes"/>
    <property type="match status" value="1"/>
</dbReference>
<dbReference type="InterPro" id="IPR051159">
    <property type="entry name" value="Hexapeptide_acetyltransf"/>
</dbReference>
<gene>
    <name evidence="3" type="ORF">H9631_04105</name>
</gene>
<organism evidence="3 4">
    <name type="scientific">Bacillus norwichensis</name>
    <dbReference type="NCBI Taxonomy" id="2762217"/>
    <lineage>
        <taxon>Bacteria</taxon>
        <taxon>Bacillati</taxon>
        <taxon>Bacillota</taxon>
        <taxon>Bacilli</taxon>
        <taxon>Bacillales</taxon>
        <taxon>Bacillaceae</taxon>
        <taxon>Bacillus</taxon>
    </lineage>
</organism>
<dbReference type="PANTHER" id="PTHR23416">
    <property type="entry name" value="SIALIC ACID SYNTHASE-RELATED"/>
    <property type="match status" value="1"/>
</dbReference>
<name>A0ABR8VHL4_9BACI</name>
<proteinExistence type="inferred from homology"/>
<sequence length="188" mass="21050">MNGRKKIEKYRWLLSIILKLNKITPKIVLSFLWALTNSSEKNIPLLIRYCYLKKRAKSCGDNIYVGKYVTIKNLKKLNLGSNISIHAYGYIDAYGGITIGDDVSIANHTTIVSFEHTWEQKEIPIKYNETRPSEVVIQNDVWIGSGCRILSGVTIHARSIIAAGCVVNKSVPSNVIMGGIPCRVIKDI</sequence>
<dbReference type="CDD" id="cd04647">
    <property type="entry name" value="LbH_MAT_like"/>
    <property type="match status" value="1"/>
</dbReference>
<dbReference type="InterPro" id="IPR001451">
    <property type="entry name" value="Hexapep"/>
</dbReference>
<dbReference type="EMBL" id="JACSPV010000005">
    <property type="protein sequence ID" value="MBD8004255.1"/>
    <property type="molecule type" value="Genomic_DNA"/>
</dbReference>
<dbReference type="PANTHER" id="PTHR23416:SF23">
    <property type="entry name" value="ACETYLTRANSFERASE C18B11.09C-RELATED"/>
    <property type="match status" value="1"/>
</dbReference>
<keyword evidence="3" id="KW-0012">Acyltransferase</keyword>
<protein>
    <submittedName>
        <fullName evidence="3">Acyltransferase</fullName>
    </submittedName>
</protein>
<dbReference type="InterPro" id="IPR011004">
    <property type="entry name" value="Trimer_LpxA-like_sf"/>
</dbReference>
<comment type="similarity">
    <text evidence="1">Belongs to the transferase hexapeptide repeat family.</text>
</comment>
<keyword evidence="2" id="KW-0808">Transferase</keyword>
<comment type="caution">
    <text evidence="3">The sequence shown here is derived from an EMBL/GenBank/DDBJ whole genome shotgun (WGS) entry which is preliminary data.</text>
</comment>
<dbReference type="Proteomes" id="UP000648182">
    <property type="component" value="Unassembled WGS sequence"/>
</dbReference>
<keyword evidence="4" id="KW-1185">Reference proteome</keyword>
<evidence type="ECO:0000256" key="1">
    <source>
        <dbReference type="ARBA" id="ARBA00007274"/>
    </source>
</evidence>
<dbReference type="Gene3D" id="2.160.10.10">
    <property type="entry name" value="Hexapeptide repeat proteins"/>
    <property type="match status" value="1"/>
</dbReference>
<reference evidence="3 4" key="1">
    <citation type="submission" date="2020-08" db="EMBL/GenBank/DDBJ databases">
        <title>A Genomic Blueprint of the Chicken Gut Microbiome.</title>
        <authorList>
            <person name="Gilroy R."/>
            <person name="Ravi A."/>
            <person name="Getino M."/>
            <person name="Pursley I."/>
            <person name="Horton D.L."/>
            <person name="Alikhan N.-F."/>
            <person name="Baker D."/>
            <person name="Gharbi K."/>
            <person name="Hall N."/>
            <person name="Watson M."/>
            <person name="Adriaenssens E.M."/>
            <person name="Foster-Nyarko E."/>
            <person name="Jarju S."/>
            <person name="Secka A."/>
            <person name="Antonio M."/>
            <person name="Oren A."/>
            <person name="Chaudhuri R."/>
            <person name="La Ragione R.M."/>
            <person name="Hildebrand F."/>
            <person name="Pallen M.J."/>
        </authorList>
    </citation>
    <scope>NUCLEOTIDE SEQUENCE [LARGE SCALE GENOMIC DNA]</scope>
    <source>
        <strain evidence="3 4">Sa1BUA2</strain>
    </source>
</reference>